<feature type="region of interest" description="Disordered" evidence="1">
    <location>
        <begin position="369"/>
        <end position="388"/>
    </location>
</feature>
<feature type="compositionally biased region" description="Low complexity" evidence="1">
    <location>
        <begin position="976"/>
        <end position="1024"/>
    </location>
</feature>
<feature type="compositionally biased region" description="Low complexity" evidence="1">
    <location>
        <begin position="830"/>
        <end position="842"/>
    </location>
</feature>
<reference evidence="3" key="1">
    <citation type="submission" date="2013-07" db="EMBL/GenBank/DDBJ databases">
        <authorList>
            <consortium name="The Broad Institute Genome Sequencing Platform"/>
            <person name="Cuomo C."/>
            <person name="Litvintseva A."/>
            <person name="Chen Y."/>
            <person name="Heitman J."/>
            <person name="Sun S."/>
            <person name="Springer D."/>
            <person name="Dromer F."/>
            <person name="Young S.K."/>
            <person name="Zeng Q."/>
            <person name="Gargeya S."/>
            <person name="Fitzgerald M."/>
            <person name="Abouelleil A."/>
            <person name="Alvarado L."/>
            <person name="Berlin A.M."/>
            <person name="Chapman S.B."/>
            <person name="Dewar J."/>
            <person name="Goldberg J."/>
            <person name="Griggs A."/>
            <person name="Gujja S."/>
            <person name="Hansen M."/>
            <person name="Howarth C."/>
            <person name="Imamovic A."/>
            <person name="Larimer J."/>
            <person name="McCowan C."/>
            <person name="Murphy C."/>
            <person name="Pearson M."/>
            <person name="Priest M."/>
            <person name="Roberts A."/>
            <person name="Saif S."/>
            <person name="Shea T."/>
            <person name="Sykes S."/>
            <person name="Wortman J."/>
            <person name="Nusbaum C."/>
            <person name="Birren B."/>
        </authorList>
    </citation>
    <scope>NUCLEOTIDE SEQUENCE</scope>
    <source>
        <strain evidence="3">CBS 10737</strain>
    </source>
</reference>
<feature type="compositionally biased region" description="Polar residues" evidence="1">
    <location>
        <begin position="1026"/>
        <end position="1035"/>
    </location>
</feature>
<feature type="compositionally biased region" description="Basic residues" evidence="1">
    <location>
        <begin position="126"/>
        <end position="135"/>
    </location>
</feature>
<name>A0AAJ8LC20_9TREE</name>
<feature type="signal peptide" evidence="2">
    <location>
        <begin position="1"/>
        <end position="22"/>
    </location>
</feature>
<dbReference type="KEGG" id="kpin:30173957"/>
<dbReference type="RefSeq" id="XP_019010026.2">
    <property type="nucleotide sequence ID" value="XM_019157308.2"/>
</dbReference>
<dbReference type="AlphaFoldDB" id="A0AAJ8LC20"/>
<feature type="compositionally biased region" description="Basic and acidic residues" evidence="1">
    <location>
        <begin position="611"/>
        <end position="630"/>
    </location>
</feature>
<feature type="chain" id="PRO_5042490737" evidence="2">
    <location>
        <begin position="23"/>
        <end position="1108"/>
    </location>
</feature>
<keyword evidence="2" id="KW-0732">Signal</keyword>
<dbReference type="Proteomes" id="UP000094020">
    <property type="component" value="Chromosome 10"/>
</dbReference>
<organism evidence="3 4">
    <name type="scientific">Kwoniella pini CBS 10737</name>
    <dbReference type="NCBI Taxonomy" id="1296096"/>
    <lineage>
        <taxon>Eukaryota</taxon>
        <taxon>Fungi</taxon>
        <taxon>Dikarya</taxon>
        <taxon>Basidiomycota</taxon>
        <taxon>Agaricomycotina</taxon>
        <taxon>Tremellomycetes</taxon>
        <taxon>Tremellales</taxon>
        <taxon>Cryptococcaceae</taxon>
        <taxon>Kwoniella</taxon>
    </lineage>
</organism>
<feature type="region of interest" description="Disordered" evidence="1">
    <location>
        <begin position="579"/>
        <end position="630"/>
    </location>
</feature>
<feature type="compositionally biased region" description="Basic residues" evidence="1">
    <location>
        <begin position="200"/>
        <end position="212"/>
    </location>
</feature>
<dbReference type="GeneID" id="30173957"/>
<protein>
    <submittedName>
        <fullName evidence="3">Uncharacterized protein</fullName>
    </submittedName>
</protein>
<feature type="region of interest" description="Disordered" evidence="1">
    <location>
        <begin position="815"/>
        <end position="842"/>
    </location>
</feature>
<gene>
    <name evidence="3" type="ORF">I206_106866</name>
</gene>
<feature type="region of interest" description="Disordered" evidence="1">
    <location>
        <begin position="865"/>
        <end position="916"/>
    </location>
</feature>
<accession>A0AAJ8LC20</accession>
<feature type="compositionally biased region" description="Polar residues" evidence="1">
    <location>
        <begin position="965"/>
        <end position="975"/>
    </location>
</feature>
<reference evidence="3" key="2">
    <citation type="submission" date="2024-02" db="EMBL/GenBank/DDBJ databases">
        <title>Comparative genomics of Cryptococcus and Kwoniella reveals pathogenesis evolution and contrasting modes of karyotype evolution via chromosome fusion or intercentromeric recombination.</title>
        <authorList>
            <person name="Coelho M.A."/>
            <person name="David-Palma M."/>
            <person name="Shea T."/>
            <person name="Bowers K."/>
            <person name="McGinley-Smith S."/>
            <person name="Mohammad A.W."/>
            <person name="Gnirke A."/>
            <person name="Yurkov A.M."/>
            <person name="Nowrousian M."/>
            <person name="Sun S."/>
            <person name="Cuomo C.A."/>
            <person name="Heitman J."/>
        </authorList>
    </citation>
    <scope>NUCLEOTIDE SEQUENCE</scope>
    <source>
        <strain evidence="3">CBS 10737</strain>
    </source>
</reference>
<feature type="region of interest" description="Disordered" evidence="1">
    <location>
        <begin position="200"/>
        <end position="223"/>
    </location>
</feature>
<keyword evidence="4" id="KW-1185">Reference proteome</keyword>
<feature type="region of interest" description="Disordered" evidence="1">
    <location>
        <begin position="113"/>
        <end position="138"/>
    </location>
</feature>
<proteinExistence type="predicted"/>
<feature type="compositionally biased region" description="Polar residues" evidence="1">
    <location>
        <begin position="934"/>
        <end position="957"/>
    </location>
</feature>
<feature type="compositionally biased region" description="Polar residues" evidence="1">
    <location>
        <begin position="890"/>
        <end position="916"/>
    </location>
</feature>
<evidence type="ECO:0000313" key="4">
    <source>
        <dbReference type="Proteomes" id="UP000094020"/>
    </source>
</evidence>
<feature type="compositionally biased region" description="Low complexity" evidence="1">
    <location>
        <begin position="1036"/>
        <end position="1053"/>
    </location>
</feature>
<feature type="compositionally biased region" description="Polar residues" evidence="1">
    <location>
        <begin position="817"/>
        <end position="829"/>
    </location>
</feature>
<feature type="compositionally biased region" description="Basic and acidic residues" evidence="1">
    <location>
        <begin position="370"/>
        <end position="380"/>
    </location>
</feature>
<sequence>MVQIKSSVLVAAAAISASTSFALPTSNSNNNLDLDILLNGNSNGNSASPTKSSAFGESSTLMNQPTGKAVVDVNVNLDKAQPLLQARRERKEVKEDDGGLKRSVKEMVKNVEGKGNNEIGSSTRLWKGKPSKRGPWRSDGNNLIDLDIGHGAVESYSDHPNHLVNNDLLDIAIRSPKHVDKSDSILTGDNHDYYRNSGHRNHNRHGNSRIHHDHSSTLHARHHGNRHSVVEVIGDGYRHGRHDGVEFIDTGRTRHGGYGYVNGDVNVHNHVHERSHDGVVVMDGDRHRHGAVTVIDGHRPHGDTTIIDGHRHGDTTIVNNDRHHGDTTVVNNGHYRGDTTVVNNHKRSPKLGISSKFASLGRAFLKRSHSHEERHDHHGDATIIAGGGHDDTTIVNGRHGDTTLVNGGRHGDTLIVDNDRHHHGGDTTIVNNDRHHDTTVVNNGRHGDTTVVNNDGHRHHGDTTVVNNHKRHHRSDRIVVVGDSRRYKDADFYRKNSWDNGLRYGRPIYFSDGGSFNRIKMVDNDYPHYHGGSNVNIIPGDAIPYRADGRYGHGRYSYYGKRDGDEVEDVKRHHDEDVTIVNNNPHNGHHGHHDNKDGDDVTVVNNHKRHHNDDNRDDSHHDRNECRHGRCDTHHDDNVTVVNNHKRQVADSGMGGAPGYIDVTSPVFNSTTAARIASLVLSTSNGTDANSTFVLNASSNIRTQVYLVPLNQTASSASVLATGAAASTNTTSTIPVNLKVPIFVAASASVEPYCATFDPSPENPAPLTVTPCTEDDSSTHESQKFLYNPDTGVIHPDWQPSTEAQQLLQAVPDSIDDTSASNDTSMSTTSVDQSSDMDLSSSQMVQAETYVGDSLPTATASITASMFKRQDSTPTDTSTSMYSPPPLITSGPQNSTDSTNLPQSNGNGTGGASNVTLIFTPSNPAIVNSASVNFDQSSDNQDTTTSQNEMDSQQATMSKRGWSNPDINGNDQNFGSDNYQSQSQIQSNSSDSGSNSNLNTVNQDVNSNDNGDSSNSFSSTSEPKSQTDTSVQAQNDPASDSDSDSGSSASPWSQGLHAEANVAINAFKTDSLLQKPMVAPDSLTAPYQWRWRKAESVDESASTKSVVV</sequence>
<evidence type="ECO:0000256" key="2">
    <source>
        <dbReference type="SAM" id="SignalP"/>
    </source>
</evidence>
<feature type="compositionally biased region" description="Polar residues" evidence="1">
    <location>
        <begin position="872"/>
        <end position="882"/>
    </location>
</feature>
<feature type="region of interest" description="Disordered" evidence="1">
    <location>
        <begin position="934"/>
        <end position="1053"/>
    </location>
</feature>
<evidence type="ECO:0000313" key="3">
    <source>
        <dbReference type="EMBL" id="WWC72902.1"/>
    </source>
</evidence>
<evidence type="ECO:0000256" key="1">
    <source>
        <dbReference type="SAM" id="MobiDB-lite"/>
    </source>
</evidence>
<dbReference type="EMBL" id="CP144528">
    <property type="protein sequence ID" value="WWC72902.1"/>
    <property type="molecule type" value="Genomic_DNA"/>
</dbReference>